<dbReference type="Proteomes" id="UP000828390">
    <property type="component" value="Unassembled WGS sequence"/>
</dbReference>
<name>A0A9D4ESU6_DREPO</name>
<organism evidence="1 2">
    <name type="scientific">Dreissena polymorpha</name>
    <name type="common">Zebra mussel</name>
    <name type="synonym">Mytilus polymorpha</name>
    <dbReference type="NCBI Taxonomy" id="45954"/>
    <lineage>
        <taxon>Eukaryota</taxon>
        <taxon>Metazoa</taxon>
        <taxon>Spiralia</taxon>
        <taxon>Lophotrochozoa</taxon>
        <taxon>Mollusca</taxon>
        <taxon>Bivalvia</taxon>
        <taxon>Autobranchia</taxon>
        <taxon>Heteroconchia</taxon>
        <taxon>Euheterodonta</taxon>
        <taxon>Imparidentia</taxon>
        <taxon>Neoheterodontei</taxon>
        <taxon>Myida</taxon>
        <taxon>Dreissenoidea</taxon>
        <taxon>Dreissenidae</taxon>
        <taxon>Dreissena</taxon>
    </lineage>
</organism>
<protein>
    <submittedName>
        <fullName evidence="1">Uncharacterized protein</fullName>
    </submittedName>
</protein>
<accession>A0A9D4ESU6</accession>
<evidence type="ECO:0000313" key="2">
    <source>
        <dbReference type="Proteomes" id="UP000828390"/>
    </source>
</evidence>
<reference evidence="1" key="2">
    <citation type="submission" date="2020-11" db="EMBL/GenBank/DDBJ databases">
        <authorList>
            <person name="McCartney M.A."/>
            <person name="Auch B."/>
            <person name="Kono T."/>
            <person name="Mallez S."/>
            <person name="Becker A."/>
            <person name="Gohl D.M."/>
            <person name="Silverstein K.A.T."/>
            <person name="Koren S."/>
            <person name="Bechman K.B."/>
            <person name="Herman A."/>
            <person name="Abrahante J.E."/>
            <person name="Garbe J."/>
        </authorList>
    </citation>
    <scope>NUCLEOTIDE SEQUENCE</scope>
    <source>
        <strain evidence="1">Duluth1</strain>
        <tissue evidence="1">Whole animal</tissue>
    </source>
</reference>
<comment type="caution">
    <text evidence="1">The sequence shown here is derived from an EMBL/GenBank/DDBJ whole genome shotgun (WGS) entry which is preliminary data.</text>
</comment>
<dbReference type="EMBL" id="JAIWYP010000008">
    <property type="protein sequence ID" value="KAH3784753.1"/>
    <property type="molecule type" value="Genomic_DNA"/>
</dbReference>
<dbReference type="AlphaFoldDB" id="A0A9D4ESU6"/>
<reference evidence="1" key="1">
    <citation type="journal article" date="2019" name="bioRxiv">
        <title>The Genome of the Zebra Mussel, Dreissena polymorpha: A Resource for Invasive Species Research.</title>
        <authorList>
            <person name="McCartney M.A."/>
            <person name="Auch B."/>
            <person name="Kono T."/>
            <person name="Mallez S."/>
            <person name="Zhang Y."/>
            <person name="Obille A."/>
            <person name="Becker A."/>
            <person name="Abrahante J.E."/>
            <person name="Garbe J."/>
            <person name="Badalamenti J.P."/>
            <person name="Herman A."/>
            <person name="Mangelson H."/>
            <person name="Liachko I."/>
            <person name="Sullivan S."/>
            <person name="Sone E.D."/>
            <person name="Koren S."/>
            <person name="Silverstein K.A.T."/>
            <person name="Beckman K.B."/>
            <person name="Gohl D.M."/>
        </authorList>
    </citation>
    <scope>NUCLEOTIDE SEQUENCE</scope>
    <source>
        <strain evidence="1">Duluth1</strain>
        <tissue evidence="1">Whole animal</tissue>
    </source>
</reference>
<gene>
    <name evidence="1" type="ORF">DPMN_162720</name>
</gene>
<sequence>MDEHKNEDTNGFSNFHRMGYQIYQDILIRTGDRTKPKKSNYKKALSVGIKLQ</sequence>
<evidence type="ECO:0000313" key="1">
    <source>
        <dbReference type="EMBL" id="KAH3784753.1"/>
    </source>
</evidence>
<proteinExistence type="predicted"/>
<keyword evidence="2" id="KW-1185">Reference proteome</keyword>